<dbReference type="EMBL" id="RKLV01000013">
    <property type="protein sequence ID" value="MCX2819890.1"/>
    <property type="molecule type" value="Genomic_DNA"/>
</dbReference>
<evidence type="ECO:0000313" key="1">
    <source>
        <dbReference type="EMBL" id="MCX2819890.1"/>
    </source>
</evidence>
<dbReference type="Proteomes" id="UP001149411">
    <property type="component" value="Unassembled WGS sequence"/>
</dbReference>
<keyword evidence="2" id="KW-1185">Reference proteome</keyword>
<gene>
    <name evidence="1" type="ORF">EGH25_11065</name>
</gene>
<sequence>MDEVTNFTLETDARVEHADDGTKMFKLTVVPRDGEPYQVDVEPRAFNSRDRFENEVVTGFSTWFRGHKKALTDLRELVAAQESEVLEGTELMGLNEDADEFVTPSGTLNEDGWMDEPETVHVERGVDVERKWSLSPDDDLNKNDVDEVLRLLPEIRPTDRYLTVLGWFYAAPLEPRFLEEWTGEYPLLSITGDTGAGKTSTLSVLWRAFGMGDEPLNMDMSPFSQLASFSSSCGVPVWFDEYRPADVNPRRVDKFHDLCRKTTRGATDSRGNADRTTDTYRIKSPVVVSGEQQFQDAALRRRSVLVHFQTGVADEGTDTRRAYAQLVGESFEEEDGAVCYPEPSDLRAHAYEYYTWLLGQDADTVEELWRGANEDVKEVLERHNVGGLDGSERTALAVTLFGMRLYQCFAEERGVSVPIDADAVDDEVEDSLLHAATNATGGEGRRRSHLDDFVELVGYAAADGYLEEDEHYTLIRDGEVLRFNLSRAYPKVRQYHRDHDLTTSLFEVSEYRNRLKDAADNGYVETVSQNTPPINRAVGVYLEEAGEVVDIDSSMFGGGVDLPPQHDVPLNTLEEGDTTTVTVEVWDERDMESDNVAQVGTLEDATGRVDFVVWDNGDETPTLHPETTYRLEGVTVGTYDDALQVQIDDRTEVEEVARGTGWLTPEDAGDNERLIESPQLVVLEELRDDEGFGEDELVERVEERGVDEEDAEATVETLLTEGVILRNNGLRLA</sequence>
<dbReference type="SUPFAM" id="SSF50249">
    <property type="entry name" value="Nucleic acid-binding proteins"/>
    <property type="match status" value="1"/>
</dbReference>
<dbReference type="InterPro" id="IPR012340">
    <property type="entry name" value="NA-bd_OB-fold"/>
</dbReference>
<evidence type="ECO:0000313" key="2">
    <source>
        <dbReference type="Proteomes" id="UP001149411"/>
    </source>
</evidence>
<organism evidence="1 2">
    <name type="scientific">Halorutilus salinus</name>
    <dbReference type="NCBI Taxonomy" id="2487751"/>
    <lineage>
        <taxon>Archaea</taxon>
        <taxon>Methanobacteriati</taxon>
        <taxon>Methanobacteriota</taxon>
        <taxon>Stenosarchaea group</taxon>
        <taxon>Halobacteria</taxon>
        <taxon>Halorutilales</taxon>
        <taxon>Halorutilaceae</taxon>
        <taxon>Halorutilus</taxon>
    </lineage>
</organism>
<protein>
    <submittedName>
        <fullName evidence="1">Uncharacterized protein</fullName>
    </submittedName>
</protein>
<comment type="caution">
    <text evidence="1">The sequence shown here is derived from an EMBL/GenBank/DDBJ whole genome shotgun (WGS) entry which is preliminary data.</text>
</comment>
<dbReference type="RefSeq" id="WP_266088554.1">
    <property type="nucleotide sequence ID" value="NZ_RKLV01000013.1"/>
</dbReference>
<reference evidence="1" key="1">
    <citation type="submission" date="2022-09" db="EMBL/GenBank/DDBJ databases">
        <title>Haloadaptaus new haloarchaeum isolated from saline soil.</title>
        <authorList>
            <person name="Duran-Viseras A."/>
            <person name="Sanchez-Porro C."/>
            <person name="Ventosa A."/>
        </authorList>
    </citation>
    <scope>NUCLEOTIDE SEQUENCE</scope>
    <source>
        <strain evidence="1">F3-133</strain>
    </source>
</reference>
<proteinExistence type="predicted"/>
<name>A0A9Q4GIH8_9EURY</name>
<accession>A0A9Q4GIH8</accession>
<dbReference type="AlphaFoldDB" id="A0A9Q4GIH8"/>
<dbReference type="Gene3D" id="2.40.50.140">
    <property type="entry name" value="Nucleic acid-binding proteins"/>
    <property type="match status" value="1"/>
</dbReference>